<dbReference type="GeneID" id="111085911"/>
<evidence type="ECO:0000313" key="3">
    <source>
        <dbReference type="RefSeq" id="XP_022242444.1"/>
    </source>
</evidence>
<reference evidence="3" key="1">
    <citation type="submission" date="2025-08" db="UniProtKB">
        <authorList>
            <consortium name="RefSeq"/>
        </authorList>
    </citation>
    <scope>IDENTIFICATION</scope>
    <source>
        <tissue evidence="3">Muscle</tissue>
    </source>
</reference>
<sequence length="852" mass="92952">MYYPGFYSSVQPFEENSANSGRHFEVPLLRLGREREIPLDLSNKSISQTPDGFLDAEQMFFLEQRKFAGLTSSQGLSAGLHRPLTGVGGSSENLLDPTFFRLGYRADADVRGLMGSNISSPFCVDRTPVSSSGQSFGSHHMMGSFFQQRDQCLDPHGAICTVARPPMQHLSPFIEPASIPLSLRPSGNTMSDRNPTLVPRGLFGQAIPGSMGLPSFSLYPERTDEKGAFVALRPGAEKSVLNGTPLEATSYAEHLQRLREHHVQQNKCVGACCSPSLGSLGQPPNSCSCCSPPQTVVCGRGPMGCLGKETPSGKVCNGACGYFAPSFPYLGQHTAAGDVRLNMNAYYPNLGEPTRREEHFGSMFSWSSGLSAAPINKVLAPAVSPALKRKDSTGLGLKESPRAAKDFPGYSTPTERRDSVVKQRSLQNSGHNIEKLKRESNCSEVIVIEDGPTNKCAKQHLSKSSSKPLEHNAKRKDHNQKDFQKHLSAHDTKLGSKSMDHSENNVKMPRLEAAIKSKNSSENSQLHETKFSGPPPLTAAGVTVSPTQASVTSSINPPLWNPHITTSITSALTSTQTSVIAPSCHQPFESPFTKKEERTDVNDCKPAINLSNNHHFNQNVATSLPYSINSLTHDIKPSALNSEHAKEPGCLRTTPSSKQHIDTRLHQQVTKLDMKYPEKGSCFLSAKEDHGKSHFQPSKTPLSYDPYSFTQEKSEYTFDDSEGVNSPTDGGGLKASRKRFMVDCLVNSDGYVSLKKKKKSSSSDLFTDPSKRGNEEMTLQVETAYSVILELLGCLKLKTTAAILLHCGGPDVCDMFKLLPNTSEAEDYGTSVKGLVEHRGERRISNQRVLTM</sequence>
<name>A0ABM1SFN9_LIMPO</name>
<evidence type="ECO:0000313" key="2">
    <source>
        <dbReference type="Proteomes" id="UP000694941"/>
    </source>
</evidence>
<feature type="compositionally biased region" description="Polar residues" evidence="1">
    <location>
        <begin position="422"/>
        <end position="431"/>
    </location>
</feature>
<feature type="region of interest" description="Disordered" evidence="1">
    <location>
        <begin position="641"/>
        <end position="662"/>
    </location>
</feature>
<dbReference type="Proteomes" id="UP000694941">
    <property type="component" value="Unplaced"/>
</dbReference>
<dbReference type="RefSeq" id="XP_022242444.1">
    <property type="nucleotide sequence ID" value="XM_022386736.1"/>
</dbReference>
<keyword evidence="2" id="KW-1185">Reference proteome</keyword>
<gene>
    <name evidence="3" type="primary">LOC111085911</name>
</gene>
<feature type="region of interest" description="Disordered" evidence="1">
    <location>
        <begin position="517"/>
        <end position="536"/>
    </location>
</feature>
<accession>A0ABM1SFN9</accession>
<feature type="region of interest" description="Disordered" evidence="1">
    <location>
        <begin position="456"/>
        <end position="481"/>
    </location>
</feature>
<feature type="region of interest" description="Disordered" evidence="1">
    <location>
        <begin position="388"/>
        <end position="437"/>
    </location>
</feature>
<proteinExistence type="predicted"/>
<protein>
    <submittedName>
        <fullName evidence="3">Uncharacterized protein LOC111085911</fullName>
    </submittedName>
</protein>
<evidence type="ECO:0000256" key="1">
    <source>
        <dbReference type="SAM" id="MobiDB-lite"/>
    </source>
</evidence>
<organism evidence="2 3">
    <name type="scientific">Limulus polyphemus</name>
    <name type="common">Atlantic horseshoe crab</name>
    <dbReference type="NCBI Taxonomy" id="6850"/>
    <lineage>
        <taxon>Eukaryota</taxon>
        <taxon>Metazoa</taxon>
        <taxon>Ecdysozoa</taxon>
        <taxon>Arthropoda</taxon>
        <taxon>Chelicerata</taxon>
        <taxon>Merostomata</taxon>
        <taxon>Xiphosura</taxon>
        <taxon>Limulidae</taxon>
        <taxon>Limulus</taxon>
    </lineage>
</organism>